<dbReference type="AlphaFoldDB" id="A0A1G2EEY6"/>
<evidence type="ECO:0000313" key="2">
    <source>
        <dbReference type="Proteomes" id="UP000178647"/>
    </source>
</evidence>
<accession>A0A1G2EEY6</accession>
<name>A0A1G2EEY6_9BACT</name>
<reference evidence="1 2" key="1">
    <citation type="journal article" date="2016" name="Nat. Commun.">
        <title>Thousands of microbial genomes shed light on interconnected biogeochemical processes in an aquifer system.</title>
        <authorList>
            <person name="Anantharaman K."/>
            <person name="Brown C.T."/>
            <person name="Hug L.A."/>
            <person name="Sharon I."/>
            <person name="Castelle C.J."/>
            <person name="Probst A.J."/>
            <person name="Thomas B.C."/>
            <person name="Singh A."/>
            <person name="Wilkins M.J."/>
            <person name="Karaoz U."/>
            <person name="Brodie E.L."/>
            <person name="Williams K.H."/>
            <person name="Hubbard S.S."/>
            <person name="Banfield J.F."/>
        </authorList>
    </citation>
    <scope>NUCLEOTIDE SEQUENCE [LARGE SCALE GENOMIC DNA]</scope>
</reference>
<comment type="caution">
    <text evidence="1">The sequence shown here is derived from an EMBL/GenBank/DDBJ whole genome shotgun (WGS) entry which is preliminary data.</text>
</comment>
<protein>
    <submittedName>
        <fullName evidence="1">Uncharacterized protein</fullName>
    </submittedName>
</protein>
<proteinExistence type="predicted"/>
<sequence length="113" mass="13424">MKRIFEKFEKISDKIRWGTGTAIGSYAPIINELAENRSLLSVFSNGRLGMKFSWFANNENEKKFRDKFKELLNQYAEELEIPENFREIELRFEAEEWLPQADGILKAFEELRK</sequence>
<evidence type="ECO:0000313" key="1">
    <source>
        <dbReference type="EMBL" id="OGZ24343.1"/>
    </source>
</evidence>
<organism evidence="1 2">
    <name type="scientific">Candidatus Nealsonbacteria bacterium RIFCSPLOWO2_01_FULL_43_32</name>
    <dbReference type="NCBI Taxonomy" id="1801672"/>
    <lineage>
        <taxon>Bacteria</taxon>
        <taxon>Candidatus Nealsoniibacteriota</taxon>
    </lineage>
</organism>
<dbReference type="Proteomes" id="UP000178647">
    <property type="component" value="Unassembled WGS sequence"/>
</dbReference>
<gene>
    <name evidence="1" type="ORF">A2896_01775</name>
</gene>
<dbReference type="EMBL" id="MHMH01000013">
    <property type="protein sequence ID" value="OGZ24343.1"/>
    <property type="molecule type" value="Genomic_DNA"/>
</dbReference>